<comment type="caution">
    <text evidence="6">The sequence shown here is derived from an EMBL/GenBank/DDBJ whole genome shotgun (WGS) entry which is preliminary data.</text>
</comment>
<dbReference type="PANTHER" id="PTHR34294:SF1">
    <property type="entry name" value="TRANSCRIPTIONAL REGULATOR LSRR"/>
    <property type="match status" value="1"/>
</dbReference>
<comment type="similarity">
    <text evidence="1">Belongs to the SorC transcriptional regulatory family.</text>
</comment>
<dbReference type="PANTHER" id="PTHR34294">
    <property type="entry name" value="TRANSCRIPTIONAL REGULATOR-RELATED"/>
    <property type="match status" value="1"/>
</dbReference>
<keyword evidence="2" id="KW-0805">Transcription regulation</keyword>
<protein>
    <submittedName>
        <fullName evidence="6">DeoR family transcriptional regulator</fullName>
    </submittedName>
</protein>
<dbReference type="EMBL" id="AZGC01000010">
    <property type="protein sequence ID" value="KRL96317.1"/>
    <property type="molecule type" value="Genomic_DNA"/>
</dbReference>
<evidence type="ECO:0000256" key="4">
    <source>
        <dbReference type="ARBA" id="ARBA00023163"/>
    </source>
</evidence>
<evidence type="ECO:0000313" key="7">
    <source>
        <dbReference type="Proteomes" id="UP000051084"/>
    </source>
</evidence>
<proteinExistence type="inferred from homology"/>
<evidence type="ECO:0000313" key="6">
    <source>
        <dbReference type="EMBL" id="KRL96317.1"/>
    </source>
</evidence>
<dbReference type="PATRIC" id="fig|1423742.4.peg.332"/>
<sequence>MKTQARITLALEVSQRYYMLDQNQSQIATELAISRASVSRLLKFAREQGLVTIEIHNPLTAVETLANRIKEQYHLKDVVVVPTKRADENPVQAVGKAGAKYLQSHVKDHDIIGIGWGKTVYEVARQLTPQDFTDVQVVQMKGSAADNATNNFAYEAINDFAKAYQTNPQYLPLPVIFDQATTKQVIEQDRHISRTLDLGRQANVALFTVGTVRSSAMLFKLGYLTAAEQHRLQANSVGDAFSRFIDAEGQIADEQINQRTIGIELDALKQKETSILVVGKVAKVPATKAVLTAGYANVLIIDQLSAENLIRS</sequence>
<organism evidence="6 7">
    <name type="scientific">Limosilactobacillus equigenerosi DSM 18793 = JCM 14505</name>
    <dbReference type="NCBI Taxonomy" id="1423742"/>
    <lineage>
        <taxon>Bacteria</taxon>
        <taxon>Bacillati</taxon>
        <taxon>Bacillota</taxon>
        <taxon>Bacilli</taxon>
        <taxon>Lactobacillales</taxon>
        <taxon>Lactobacillaceae</taxon>
        <taxon>Limosilactobacillus</taxon>
    </lineage>
</organism>
<dbReference type="RefSeq" id="WP_054652699.1">
    <property type="nucleotide sequence ID" value="NZ_AZGC01000010.1"/>
</dbReference>
<dbReference type="InterPro" id="IPR007324">
    <property type="entry name" value="Sugar-bd_dom_put"/>
</dbReference>
<dbReference type="Gene3D" id="1.10.10.60">
    <property type="entry name" value="Homeodomain-like"/>
    <property type="match status" value="1"/>
</dbReference>
<dbReference type="Proteomes" id="UP000051084">
    <property type="component" value="Unassembled WGS sequence"/>
</dbReference>
<dbReference type="AlphaFoldDB" id="A0A0R1UT06"/>
<dbReference type="STRING" id="417373.GCA_001570685_00640"/>
<gene>
    <name evidence="6" type="ORF">FC21_GL000318</name>
</gene>
<evidence type="ECO:0000256" key="3">
    <source>
        <dbReference type="ARBA" id="ARBA00023125"/>
    </source>
</evidence>
<dbReference type="OrthoDB" id="58802at2"/>
<dbReference type="InterPro" id="IPR051054">
    <property type="entry name" value="SorC_transcr_regulators"/>
</dbReference>
<evidence type="ECO:0000259" key="5">
    <source>
        <dbReference type="Pfam" id="PF04198"/>
    </source>
</evidence>
<keyword evidence="7" id="KW-1185">Reference proteome</keyword>
<evidence type="ECO:0000256" key="1">
    <source>
        <dbReference type="ARBA" id="ARBA00010466"/>
    </source>
</evidence>
<evidence type="ECO:0000256" key="2">
    <source>
        <dbReference type="ARBA" id="ARBA00023015"/>
    </source>
</evidence>
<dbReference type="GO" id="GO:0030246">
    <property type="term" value="F:carbohydrate binding"/>
    <property type="evidence" value="ECO:0007669"/>
    <property type="project" value="InterPro"/>
</dbReference>
<name>A0A0R1UT06_9LACO</name>
<dbReference type="Pfam" id="PF04198">
    <property type="entry name" value="Sugar-bind"/>
    <property type="match status" value="1"/>
</dbReference>
<dbReference type="SUPFAM" id="SSF100950">
    <property type="entry name" value="NagB/RpiA/CoA transferase-like"/>
    <property type="match status" value="1"/>
</dbReference>
<keyword evidence="3" id="KW-0238">DNA-binding</keyword>
<feature type="domain" description="Sugar-binding" evidence="5">
    <location>
        <begin position="63"/>
        <end position="310"/>
    </location>
</feature>
<keyword evidence="4" id="KW-0804">Transcription</keyword>
<dbReference type="InterPro" id="IPR037171">
    <property type="entry name" value="NagB/RpiA_transferase-like"/>
</dbReference>
<dbReference type="GO" id="GO:0003677">
    <property type="term" value="F:DNA binding"/>
    <property type="evidence" value="ECO:0007669"/>
    <property type="project" value="UniProtKB-KW"/>
</dbReference>
<reference evidence="6 7" key="1">
    <citation type="journal article" date="2015" name="Genome Announc.">
        <title>Expanding the biotechnology potential of lactobacilli through comparative genomics of 213 strains and associated genera.</title>
        <authorList>
            <person name="Sun Z."/>
            <person name="Harris H.M."/>
            <person name="McCann A."/>
            <person name="Guo C."/>
            <person name="Argimon S."/>
            <person name="Zhang W."/>
            <person name="Yang X."/>
            <person name="Jeffery I.B."/>
            <person name="Cooney J.C."/>
            <person name="Kagawa T.F."/>
            <person name="Liu W."/>
            <person name="Song Y."/>
            <person name="Salvetti E."/>
            <person name="Wrobel A."/>
            <person name="Rasinkangas P."/>
            <person name="Parkhill J."/>
            <person name="Rea M.C."/>
            <person name="O'Sullivan O."/>
            <person name="Ritari J."/>
            <person name="Douillard F.P."/>
            <person name="Paul Ross R."/>
            <person name="Yang R."/>
            <person name="Briner A.E."/>
            <person name="Felis G.E."/>
            <person name="de Vos W.M."/>
            <person name="Barrangou R."/>
            <person name="Klaenhammer T.R."/>
            <person name="Caufield P.W."/>
            <person name="Cui Y."/>
            <person name="Zhang H."/>
            <person name="O'Toole P.W."/>
        </authorList>
    </citation>
    <scope>NUCLEOTIDE SEQUENCE [LARGE SCALE GENOMIC DNA]</scope>
    <source>
        <strain evidence="6 7">DSM 18793</strain>
    </source>
</reference>
<accession>A0A0R1UT06</accession>
<dbReference type="Gene3D" id="3.40.50.1360">
    <property type="match status" value="1"/>
</dbReference>